<evidence type="ECO:0000256" key="6">
    <source>
        <dbReference type="ARBA" id="ARBA00049117"/>
    </source>
</evidence>
<dbReference type="InterPro" id="IPR036627">
    <property type="entry name" value="CobW-likC_sf"/>
</dbReference>
<proteinExistence type="inferred from homology"/>
<comment type="catalytic activity">
    <reaction evidence="6">
        <text>GTP + H2O = GDP + phosphate + H(+)</text>
        <dbReference type="Rhea" id="RHEA:19669"/>
        <dbReference type="ChEBI" id="CHEBI:15377"/>
        <dbReference type="ChEBI" id="CHEBI:15378"/>
        <dbReference type="ChEBI" id="CHEBI:37565"/>
        <dbReference type="ChEBI" id="CHEBI:43474"/>
        <dbReference type="ChEBI" id="CHEBI:58189"/>
    </reaction>
    <physiologicalReaction direction="left-to-right" evidence="6">
        <dbReference type="Rhea" id="RHEA:19670"/>
    </physiologicalReaction>
</comment>
<evidence type="ECO:0000256" key="1">
    <source>
        <dbReference type="ARBA" id="ARBA00022741"/>
    </source>
</evidence>
<evidence type="ECO:0000259" key="7">
    <source>
        <dbReference type="SMART" id="SM00833"/>
    </source>
</evidence>
<dbReference type="RefSeq" id="WP_212535965.1">
    <property type="nucleotide sequence ID" value="NZ_JAGTUU010000003.1"/>
</dbReference>
<dbReference type="Pfam" id="PF02492">
    <property type="entry name" value="cobW"/>
    <property type="match status" value="1"/>
</dbReference>
<keyword evidence="3" id="KW-0143">Chaperone</keyword>
<evidence type="ECO:0000256" key="3">
    <source>
        <dbReference type="ARBA" id="ARBA00023186"/>
    </source>
</evidence>
<dbReference type="Pfam" id="PF07683">
    <property type="entry name" value="CobW_C"/>
    <property type="match status" value="1"/>
</dbReference>
<keyword evidence="9" id="KW-1185">Reference proteome</keyword>
<sequence>MTDLAKLPVTVITGFLGSGKTTLITHLMKNPGGKRLAVVVNEFGDVGVDGDILKGCAIPECPAENIVELANGCICCTVADDFIPTIEALMALNPRPDHILIETSGLALPKPLLKAFDWPAIRSKITVDGVIALADAEAVAAGRFAPDVARVDAQRLADESIDHETPLSEVFEDQISCADIILLTKPDLAGPEGVAKARAIIAAEAPRPLPVIEVAEGVVDARVILGLEAAAEDDMDARPSHHDAHDDHEHDDFDSVVIDIPELESPAQLVAAIERLATEMNILRVKGWAVVRGKPMRLLVQAVGARVRHQYDRPWKAGEDRQGRLVVIAEHDHIRPDAIRAILGALEPAE</sequence>
<name>A0A8J7WCN9_9RHOB</name>
<dbReference type="GO" id="GO:0000166">
    <property type="term" value="F:nucleotide binding"/>
    <property type="evidence" value="ECO:0007669"/>
    <property type="project" value="UniProtKB-KW"/>
</dbReference>
<keyword evidence="2" id="KW-0378">Hydrolase</keyword>
<dbReference type="GO" id="GO:0005737">
    <property type="term" value="C:cytoplasm"/>
    <property type="evidence" value="ECO:0007669"/>
    <property type="project" value="TreeGrafter"/>
</dbReference>
<evidence type="ECO:0000313" key="9">
    <source>
        <dbReference type="Proteomes" id="UP000681356"/>
    </source>
</evidence>
<evidence type="ECO:0000313" key="8">
    <source>
        <dbReference type="EMBL" id="MBS0123989.1"/>
    </source>
</evidence>
<dbReference type="InterPro" id="IPR051316">
    <property type="entry name" value="Zinc-reg_GTPase_activator"/>
</dbReference>
<dbReference type="InterPro" id="IPR012824">
    <property type="entry name" value="CobW"/>
</dbReference>
<dbReference type="InterPro" id="IPR011629">
    <property type="entry name" value="CobW-like_C"/>
</dbReference>
<dbReference type="NCBIfam" id="TIGR02475">
    <property type="entry name" value="CobW"/>
    <property type="match status" value="1"/>
</dbReference>
<protein>
    <submittedName>
        <fullName evidence="8">Cobalamin biosynthesis protein CobW</fullName>
    </submittedName>
</protein>
<comment type="function">
    <text evidence="5">Zinc chaperone that directly transfers zinc cofactor to target proteins, thereby activating them. Zinc is transferred from the CXCC motif in the GTPase domain to the zinc binding site in target proteins in a process requiring GTP hydrolysis.</text>
</comment>
<dbReference type="GO" id="GO:0009236">
    <property type="term" value="P:cobalamin biosynthetic process"/>
    <property type="evidence" value="ECO:0007669"/>
    <property type="project" value="InterPro"/>
</dbReference>
<evidence type="ECO:0000256" key="5">
    <source>
        <dbReference type="ARBA" id="ARBA00045658"/>
    </source>
</evidence>
<evidence type="ECO:0000256" key="2">
    <source>
        <dbReference type="ARBA" id="ARBA00022801"/>
    </source>
</evidence>
<reference evidence="8" key="1">
    <citation type="submission" date="2021-04" db="EMBL/GenBank/DDBJ databases">
        <authorList>
            <person name="Yoon J."/>
        </authorList>
    </citation>
    <scope>NUCLEOTIDE SEQUENCE</scope>
    <source>
        <strain evidence="8">KMU-90</strain>
    </source>
</reference>
<accession>A0A8J7WCN9</accession>
<dbReference type="InterPro" id="IPR027417">
    <property type="entry name" value="P-loop_NTPase"/>
</dbReference>
<dbReference type="Gene3D" id="3.30.1220.10">
    <property type="entry name" value="CobW-like, C-terminal domain"/>
    <property type="match status" value="1"/>
</dbReference>
<dbReference type="GO" id="GO:0016787">
    <property type="term" value="F:hydrolase activity"/>
    <property type="evidence" value="ECO:0007669"/>
    <property type="project" value="UniProtKB-KW"/>
</dbReference>
<gene>
    <name evidence="8" type="primary">cobW</name>
    <name evidence="8" type="ORF">KB874_07565</name>
</gene>
<feature type="domain" description="CobW C-terminal" evidence="7">
    <location>
        <begin position="253"/>
        <end position="347"/>
    </location>
</feature>
<dbReference type="SUPFAM" id="SSF52540">
    <property type="entry name" value="P-loop containing nucleoside triphosphate hydrolases"/>
    <property type="match status" value="1"/>
</dbReference>
<dbReference type="EMBL" id="JAGTUU010000003">
    <property type="protein sequence ID" value="MBS0123989.1"/>
    <property type="molecule type" value="Genomic_DNA"/>
</dbReference>
<dbReference type="SMART" id="SM00833">
    <property type="entry name" value="CobW_C"/>
    <property type="match status" value="1"/>
</dbReference>
<dbReference type="Gene3D" id="3.40.50.300">
    <property type="entry name" value="P-loop containing nucleotide triphosphate hydrolases"/>
    <property type="match status" value="1"/>
</dbReference>
<dbReference type="Proteomes" id="UP000681356">
    <property type="component" value="Unassembled WGS sequence"/>
</dbReference>
<dbReference type="CDD" id="cd03112">
    <property type="entry name" value="CobW-like"/>
    <property type="match status" value="1"/>
</dbReference>
<organism evidence="8 9">
    <name type="scientific">Thetidibacter halocola</name>
    <dbReference type="NCBI Taxonomy" id="2827239"/>
    <lineage>
        <taxon>Bacteria</taxon>
        <taxon>Pseudomonadati</taxon>
        <taxon>Pseudomonadota</taxon>
        <taxon>Alphaproteobacteria</taxon>
        <taxon>Rhodobacterales</taxon>
        <taxon>Roseobacteraceae</taxon>
        <taxon>Thetidibacter</taxon>
    </lineage>
</organism>
<keyword evidence="1" id="KW-0547">Nucleotide-binding</keyword>
<comment type="caution">
    <text evidence="8">The sequence shown here is derived from an EMBL/GenBank/DDBJ whole genome shotgun (WGS) entry which is preliminary data.</text>
</comment>
<dbReference type="PANTHER" id="PTHR13748">
    <property type="entry name" value="COBW-RELATED"/>
    <property type="match status" value="1"/>
</dbReference>
<evidence type="ECO:0000256" key="4">
    <source>
        <dbReference type="ARBA" id="ARBA00034320"/>
    </source>
</evidence>
<dbReference type="AlphaFoldDB" id="A0A8J7WCN9"/>
<comment type="similarity">
    <text evidence="4">Belongs to the SIMIBI class G3E GTPase family. ZNG1 subfamily.</text>
</comment>
<dbReference type="PANTHER" id="PTHR13748:SF62">
    <property type="entry name" value="COBW DOMAIN-CONTAINING PROTEIN"/>
    <property type="match status" value="1"/>
</dbReference>
<dbReference type="SUPFAM" id="SSF90002">
    <property type="entry name" value="Hypothetical protein YjiA, C-terminal domain"/>
    <property type="match status" value="1"/>
</dbReference>
<dbReference type="InterPro" id="IPR003495">
    <property type="entry name" value="CobW/HypB/UreG_nucleotide-bd"/>
</dbReference>